<proteinExistence type="predicted"/>
<evidence type="ECO:0000313" key="2">
    <source>
        <dbReference type="EMBL" id="RDH22123.1"/>
    </source>
</evidence>
<feature type="region of interest" description="Disordered" evidence="1">
    <location>
        <begin position="1"/>
        <end position="27"/>
    </location>
</feature>
<dbReference type="EMBL" id="KZ851908">
    <property type="protein sequence ID" value="RDH22123.1"/>
    <property type="molecule type" value="Genomic_DNA"/>
</dbReference>
<gene>
    <name evidence="2" type="ORF">M747DRAFT_313781</name>
</gene>
<evidence type="ECO:0000256" key="1">
    <source>
        <dbReference type="SAM" id="MobiDB-lite"/>
    </source>
</evidence>
<sequence length="339" mass="37313">MARIDGMQAAGSTGVTPCSSPTSMAGSGTSEASATILFLSIQFIEGAEGGRDWLSKMELAYTFVSLDSGNLEIRDCSKLPKFERFFTASEFNSWDRDTREIITALSINKPDRPAAKFNVEPTFSNLGKGMSENLEFFTVKRRMETLVGSTTGKHPLVRGSSPPTFYVADSYDKASSMSHSSSCYHAYRVQTETDLQMIAENRICISGAYFVVLLHTISFIVMQPSVGGNASNGYKTNDHCVIITAMVASMFIWDKALDCLQQLRIYSVIAWNSLNNGREYNKPLASTAILDSSPVARGLGQRNSLNPGVIPDSMKSKDLNSTPRDEDERMTNEARTIRH</sequence>
<feature type="compositionally biased region" description="Basic and acidic residues" evidence="1">
    <location>
        <begin position="314"/>
        <end position="339"/>
    </location>
</feature>
<feature type="compositionally biased region" description="Polar residues" evidence="1">
    <location>
        <begin position="10"/>
        <end position="27"/>
    </location>
</feature>
<evidence type="ECO:0000313" key="3">
    <source>
        <dbReference type="Proteomes" id="UP000253845"/>
    </source>
</evidence>
<reference evidence="2 3" key="1">
    <citation type="submission" date="2018-07" db="EMBL/GenBank/DDBJ databases">
        <title>Section-level genome sequencing of Aspergillus section Nigri to investigate inter- and intra-species variation.</title>
        <authorList>
            <consortium name="DOE Joint Genome Institute"/>
            <person name="Vesth T.C."/>
            <person name="Nybo J.L."/>
            <person name="Theobald S."/>
            <person name="Frisvad J.C."/>
            <person name="Larsen T.O."/>
            <person name="Nielsen K.F."/>
            <person name="Hoof J.B."/>
            <person name="Brandl J."/>
            <person name="Salamov A."/>
            <person name="Riley R."/>
            <person name="Gladden J.M."/>
            <person name="Phatale P."/>
            <person name="Nielsen M.T."/>
            <person name="Lyhne E.K."/>
            <person name="Kogle M.E."/>
            <person name="Strasser K."/>
            <person name="McDonnell E."/>
            <person name="Barry K."/>
            <person name="Clum A."/>
            <person name="Chen C."/>
            <person name="Nolan M."/>
            <person name="Sandor L."/>
            <person name="Kuo A."/>
            <person name="Lipzen A."/>
            <person name="Hainaut M."/>
            <person name="Drula E."/>
            <person name="Tsang A."/>
            <person name="Magnuson J.K."/>
            <person name="Henrissat B."/>
            <person name="Wiebenga A."/>
            <person name="Simmons B.A."/>
            <person name="Makela M.R."/>
            <person name="De vries R.P."/>
            <person name="Grigoriev I.V."/>
            <person name="Mortensen U.H."/>
            <person name="Baker S.E."/>
            <person name="Andersen M.R."/>
        </authorList>
    </citation>
    <scope>NUCLEOTIDE SEQUENCE [LARGE SCALE GENOMIC DNA]</scope>
    <source>
        <strain evidence="2 3">ATCC 13496</strain>
    </source>
</reference>
<dbReference type="Proteomes" id="UP000253845">
    <property type="component" value="Unassembled WGS sequence"/>
</dbReference>
<name>A0A370C850_ASPNG</name>
<dbReference type="VEuPathDB" id="FungiDB:M747DRAFT_313781"/>
<accession>A0A370C850</accession>
<organism evidence="2 3">
    <name type="scientific">Aspergillus niger ATCC 13496</name>
    <dbReference type="NCBI Taxonomy" id="1353008"/>
    <lineage>
        <taxon>Eukaryota</taxon>
        <taxon>Fungi</taxon>
        <taxon>Dikarya</taxon>
        <taxon>Ascomycota</taxon>
        <taxon>Pezizomycotina</taxon>
        <taxon>Eurotiomycetes</taxon>
        <taxon>Eurotiomycetidae</taxon>
        <taxon>Eurotiales</taxon>
        <taxon>Aspergillaceae</taxon>
        <taxon>Aspergillus</taxon>
        <taxon>Aspergillus subgen. Circumdati</taxon>
    </lineage>
</organism>
<dbReference type="AlphaFoldDB" id="A0A370C850"/>
<protein>
    <submittedName>
        <fullName evidence="2">Uncharacterized protein</fullName>
    </submittedName>
</protein>
<feature type="region of interest" description="Disordered" evidence="1">
    <location>
        <begin position="299"/>
        <end position="339"/>
    </location>
</feature>